<evidence type="ECO:0000313" key="12">
    <source>
        <dbReference type="Proteomes" id="UP000499080"/>
    </source>
</evidence>
<gene>
    <name evidence="11" type="primary">chid1_0</name>
    <name evidence="11" type="ORF">AVEN_49997_1</name>
</gene>
<dbReference type="GO" id="GO:0012505">
    <property type="term" value="C:endomembrane system"/>
    <property type="evidence" value="ECO:0007669"/>
    <property type="project" value="TreeGrafter"/>
</dbReference>
<evidence type="ECO:0000256" key="2">
    <source>
        <dbReference type="ARBA" id="ARBA00004613"/>
    </source>
</evidence>
<dbReference type="GO" id="GO:0005576">
    <property type="term" value="C:extracellular region"/>
    <property type="evidence" value="ECO:0007669"/>
    <property type="project" value="UniProtKB-SubCell"/>
</dbReference>
<protein>
    <recommendedName>
        <fullName evidence="7">Chitinase domain-containing protein 1</fullName>
    </recommendedName>
</protein>
<dbReference type="InterPro" id="IPR017853">
    <property type="entry name" value="GH"/>
</dbReference>
<keyword evidence="12" id="KW-1185">Reference proteome</keyword>
<keyword evidence="5 9" id="KW-0732">Signal</keyword>
<feature type="domain" description="GH18" evidence="10">
    <location>
        <begin position="85"/>
        <end position="396"/>
    </location>
</feature>
<dbReference type="Gene3D" id="3.20.20.80">
    <property type="entry name" value="Glycosidases"/>
    <property type="match status" value="1"/>
</dbReference>
<dbReference type="PANTHER" id="PTHR46066">
    <property type="entry name" value="CHITINASE DOMAIN-CONTAINING PROTEIN 1 FAMILY MEMBER"/>
    <property type="match status" value="1"/>
</dbReference>
<dbReference type="GO" id="GO:0005764">
    <property type="term" value="C:lysosome"/>
    <property type="evidence" value="ECO:0007669"/>
    <property type="project" value="UniProtKB-SubCell"/>
</dbReference>
<keyword evidence="4" id="KW-0964">Secreted</keyword>
<evidence type="ECO:0000256" key="1">
    <source>
        <dbReference type="ARBA" id="ARBA00004371"/>
    </source>
</evidence>
<evidence type="ECO:0000256" key="9">
    <source>
        <dbReference type="SAM" id="SignalP"/>
    </source>
</evidence>
<dbReference type="EMBL" id="BGPR01000283">
    <property type="protein sequence ID" value="GBM10277.1"/>
    <property type="molecule type" value="Genomic_DNA"/>
</dbReference>
<dbReference type="InterPro" id="IPR029070">
    <property type="entry name" value="Chitinase_insertion_sf"/>
</dbReference>
<dbReference type="FunFam" id="3.20.20.80:FF:000028">
    <property type="entry name" value="Chitinase domain-containing protein 1"/>
    <property type="match status" value="1"/>
</dbReference>
<dbReference type="Pfam" id="PF00704">
    <property type="entry name" value="Glyco_hydro_18"/>
    <property type="match status" value="1"/>
</dbReference>
<evidence type="ECO:0000256" key="4">
    <source>
        <dbReference type="ARBA" id="ARBA00022525"/>
    </source>
</evidence>
<dbReference type="CDD" id="cd02876">
    <property type="entry name" value="GH18_SI-CLP"/>
    <property type="match status" value="1"/>
</dbReference>
<dbReference type="SUPFAM" id="SSF51445">
    <property type="entry name" value="(Trans)glycosidases"/>
    <property type="match status" value="1"/>
</dbReference>
<dbReference type="GO" id="GO:0005975">
    <property type="term" value="P:carbohydrate metabolic process"/>
    <property type="evidence" value="ECO:0007669"/>
    <property type="project" value="InterPro"/>
</dbReference>
<feature type="region of interest" description="Disordered" evidence="8">
    <location>
        <begin position="30"/>
        <end position="55"/>
    </location>
</feature>
<reference evidence="11 12" key="1">
    <citation type="journal article" date="2019" name="Sci. Rep.">
        <title>Orb-weaving spider Araneus ventricosus genome elucidates the spidroin gene catalogue.</title>
        <authorList>
            <person name="Kono N."/>
            <person name="Nakamura H."/>
            <person name="Ohtoshi R."/>
            <person name="Moran D.A.P."/>
            <person name="Shinohara A."/>
            <person name="Yoshida Y."/>
            <person name="Fujiwara M."/>
            <person name="Mori M."/>
            <person name="Tomita M."/>
            <person name="Arakawa K."/>
        </authorList>
    </citation>
    <scope>NUCLEOTIDE SEQUENCE [LARGE SCALE GENOMIC DNA]</scope>
</reference>
<feature type="compositionally biased region" description="Polar residues" evidence="8">
    <location>
        <begin position="44"/>
        <end position="55"/>
    </location>
</feature>
<comment type="caution">
    <text evidence="11">The sequence shown here is derived from an EMBL/GenBank/DDBJ whole genome shotgun (WGS) entry which is preliminary data.</text>
</comment>
<dbReference type="GO" id="GO:0070492">
    <property type="term" value="F:oligosaccharide binding"/>
    <property type="evidence" value="ECO:0007669"/>
    <property type="project" value="TreeGrafter"/>
</dbReference>
<name>A0A4Y2D2E7_ARAVE</name>
<dbReference type="OrthoDB" id="10254444at2759"/>
<evidence type="ECO:0000256" key="5">
    <source>
        <dbReference type="ARBA" id="ARBA00022729"/>
    </source>
</evidence>
<dbReference type="FunFam" id="3.10.50.10:FF:000002">
    <property type="entry name" value="Chitinase domain-containing protein 1"/>
    <property type="match status" value="1"/>
</dbReference>
<sequence>MVKIRLEIVCCLIFVLFECDNATLSKSDRKTTKSEKKIARTDNQHGSVVSHKNNNINDASVDYQSILDEHRSYSFSTSLVRNFNQDVLGYVTPWNSHGYDIAKLFAAKFTMISPVWLQLKPKDSKGGFLVEGLHDIDKNWVSTLKQLNKKLKVVPRIILEQWTYPTLKKLLKDKATDVGSELAALAKENHFNGYVLEIWSLLGGQMKAELTHFIINLAKDLQKHNLTLVLVIPPPSYAGNQIGMFVREDFENLVNHVTAFSLMSYDYSSPQRPGPNSPLPWLLQCVEDLIPDKSSPYRKKLLLGLNFYGNVYSKLGGKPIIGHEYISILEKHKPKFMFNNVSGEHSFTYWSENSEHKVFYPTLHSIRLRFQLGKELGTGIAIWEIGQGLDSFYDIL</sequence>
<evidence type="ECO:0000256" key="8">
    <source>
        <dbReference type="SAM" id="MobiDB-lite"/>
    </source>
</evidence>
<dbReference type="Proteomes" id="UP000499080">
    <property type="component" value="Unassembled WGS sequence"/>
</dbReference>
<dbReference type="InterPro" id="IPR001223">
    <property type="entry name" value="Glyco_hydro18_cat"/>
</dbReference>
<dbReference type="Gene3D" id="3.10.50.10">
    <property type="match status" value="1"/>
</dbReference>
<feature type="chain" id="PRO_5021499010" description="Chitinase domain-containing protein 1" evidence="9">
    <location>
        <begin position="26"/>
        <end position="396"/>
    </location>
</feature>
<accession>A0A4Y2D2E7</accession>
<comment type="similarity">
    <text evidence="3">Belongs to the glycosyl hydrolase 18 family.</text>
</comment>
<dbReference type="AlphaFoldDB" id="A0A4Y2D2E7"/>
<evidence type="ECO:0000259" key="10">
    <source>
        <dbReference type="PROSITE" id="PS51910"/>
    </source>
</evidence>
<keyword evidence="6" id="KW-0458">Lysosome</keyword>
<comment type="subcellular location">
    <subcellularLocation>
        <location evidence="1">Lysosome</location>
    </subcellularLocation>
    <subcellularLocation>
        <location evidence="2">Secreted</location>
    </subcellularLocation>
</comment>
<evidence type="ECO:0000256" key="7">
    <source>
        <dbReference type="ARBA" id="ARBA00040976"/>
    </source>
</evidence>
<evidence type="ECO:0000313" key="11">
    <source>
        <dbReference type="EMBL" id="GBM10277.1"/>
    </source>
</evidence>
<feature type="compositionally biased region" description="Basic and acidic residues" evidence="8">
    <location>
        <begin position="30"/>
        <end position="43"/>
    </location>
</feature>
<dbReference type="GO" id="GO:0008061">
    <property type="term" value="F:chitin binding"/>
    <property type="evidence" value="ECO:0007669"/>
    <property type="project" value="InterPro"/>
</dbReference>
<organism evidence="11 12">
    <name type="scientific">Araneus ventricosus</name>
    <name type="common">Orbweaver spider</name>
    <name type="synonym">Epeira ventricosa</name>
    <dbReference type="NCBI Taxonomy" id="182803"/>
    <lineage>
        <taxon>Eukaryota</taxon>
        <taxon>Metazoa</taxon>
        <taxon>Ecdysozoa</taxon>
        <taxon>Arthropoda</taxon>
        <taxon>Chelicerata</taxon>
        <taxon>Arachnida</taxon>
        <taxon>Araneae</taxon>
        <taxon>Araneomorphae</taxon>
        <taxon>Entelegynae</taxon>
        <taxon>Araneoidea</taxon>
        <taxon>Araneidae</taxon>
        <taxon>Araneus</taxon>
    </lineage>
</organism>
<dbReference type="InterPro" id="IPR011583">
    <property type="entry name" value="Chitinase_II/V-like_cat"/>
</dbReference>
<proteinExistence type="inferred from homology"/>
<dbReference type="PROSITE" id="PS51910">
    <property type="entry name" value="GH18_2"/>
    <property type="match status" value="1"/>
</dbReference>
<dbReference type="SMART" id="SM00636">
    <property type="entry name" value="Glyco_18"/>
    <property type="match status" value="1"/>
</dbReference>
<dbReference type="PANTHER" id="PTHR46066:SF2">
    <property type="entry name" value="CHITINASE DOMAIN-CONTAINING PROTEIN 1"/>
    <property type="match status" value="1"/>
</dbReference>
<evidence type="ECO:0000256" key="6">
    <source>
        <dbReference type="ARBA" id="ARBA00023228"/>
    </source>
</evidence>
<feature type="signal peptide" evidence="9">
    <location>
        <begin position="1"/>
        <end position="25"/>
    </location>
</feature>
<evidence type="ECO:0000256" key="3">
    <source>
        <dbReference type="ARBA" id="ARBA00009336"/>
    </source>
</evidence>